<sequence>MDGRARKRGALAMPLKSMVGVSALAVAVLGVGGIAASSGADGDNTVVAMFEDANPLAAGNSVKIDGAKVGEVRSLELEQGQARVEMELDDSVLPLHEDAAAEIRPVSLLGERYIALDPGSDDADYMEGESLISGERTGSATDLDQVLDTLDDPTSAGLSALLTTLGEGVAGQGENVDELISTLTPSLEEIDSVATTLDGQTATLKRLVERVGPVADAIAGQEGTELDRLLEATDQSLSTVASNREALEQTIHQLPDTMVRAREELAQLEGVSDGATDILRSVRPVTEDLDSISQELEVFADASGPALNEITPVLEKANALLDQAGPAVEALQPGTRDLATVSSSARPIAEEAISHLSELMDFVGGWSKATSSRDGLSHYFRGLAVMTPDSLLTTGKGVAPSEVGDTVPKSPIEDPPNLGVPPLGEETLDNGDTDSNDASPENGATGLNESQEEALLDQLLGNGKGES</sequence>
<evidence type="ECO:0000259" key="2">
    <source>
        <dbReference type="Pfam" id="PF02470"/>
    </source>
</evidence>
<proteinExistence type="predicted"/>
<dbReference type="SUPFAM" id="SSF58104">
    <property type="entry name" value="Methyl-accepting chemotaxis protein (MCP) signaling domain"/>
    <property type="match status" value="1"/>
</dbReference>
<feature type="compositionally biased region" description="Acidic residues" evidence="1">
    <location>
        <begin position="426"/>
        <end position="435"/>
    </location>
</feature>
<evidence type="ECO:0000256" key="1">
    <source>
        <dbReference type="SAM" id="MobiDB-lite"/>
    </source>
</evidence>
<gene>
    <name evidence="3" type="ORF">SAMN06265360_1328</name>
</gene>
<dbReference type="PANTHER" id="PTHR33371">
    <property type="entry name" value="INTERMEMBRANE PHOSPHOLIPID TRANSPORT SYSTEM BINDING PROTEIN MLAD-RELATED"/>
    <property type="match status" value="1"/>
</dbReference>
<feature type="region of interest" description="Disordered" evidence="1">
    <location>
        <begin position="396"/>
        <end position="467"/>
    </location>
</feature>
<dbReference type="AlphaFoldDB" id="A0A239A986"/>
<evidence type="ECO:0000313" key="4">
    <source>
        <dbReference type="Proteomes" id="UP000198348"/>
    </source>
</evidence>
<accession>A0A239A986</accession>
<name>A0A239A986_9PSEU</name>
<dbReference type="InterPro" id="IPR052336">
    <property type="entry name" value="MlaD_Phospholipid_Transporter"/>
</dbReference>
<keyword evidence="4" id="KW-1185">Reference proteome</keyword>
<reference evidence="3 4" key="1">
    <citation type="submission" date="2017-06" db="EMBL/GenBank/DDBJ databases">
        <authorList>
            <person name="Kim H.J."/>
            <person name="Triplett B.A."/>
        </authorList>
    </citation>
    <scope>NUCLEOTIDE SEQUENCE [LARGE SCALE GENOMIC DNA]</scope>
    <source>
        <strain evidence="3 4">DSM 45207</strain>
    </source>
</reference>
<dbReference type="EMBL" id="FZNW01000032">
    <property type="protein sequence ID" value="SNR91443.1"/>
    <property type="molecule type" value="Genomic_DNA"/>
</dbReference>
<dbReference type="PANTHER" id="PTHR33371:SF4">
    <property type="entry name" value="INTERMEMBRANE PHOSPHOLIPID TRANSPORT SYSTEM BINDING PROTEIN MLAD"/>
    <property type="match status" value="1"/>
</dbReference>
<feature type="domain" description="Mce/MlaD" evidence="2">
    <location>
        <begin position="44"/>
        <end position="119"/>
    </location>
</feature>
<organism evidence="3 4">
    <name type="scientific">Haloechinothrix alba</name>
    <dbReference type="NCBI Taxonomy" id="664784"/>
    <lineage>
        <taxon>Bacteria</taxon>
        <taxon>Bacillati</taxon>
        <taxon>Actinomycetota</taxon>
        <taxon>Actinomycetes</taxon>
        <taxon>Pseudonocardiales</taxon>
        <taxon>Pseudonocardiaceae</taxon>
        <taxon>Haloechinothrix</taxon>
    </lineage>
</organism>
<dbReference type="Proteomes" id="UP000198348">
    <property type="component" value="Unassembled WGS sequence"/>
</dbReference>
<evidence type="ECO:0000313" key="3">
    <source>
        <dbReference type="EMBL" id="SNR91443.1"/>
    </source>
</evidence>
<protein>
    <submittedName>
        <fullName evidence="3">Phospholipid/cholesterol/gamma-HCH transport system substrate-binding protein</fullName>
    </submittedName>
</protein>
<dbReference type="InterPro" id="IPR003399">
    <property type="entry name" value="Mce/MlaD"/>
</dbReference>
<dbReference type="Pfam" id="PF02470">
    <property type="entry name" value="MlaD"/>
    <property type="match status" value="1"/>
</dbReference>